<dbReference type="OrthoDB" id="20916at2"/>
<dbReference type="PANTHER" id="PTHR47237:SF1">
    <property type="entry name" value="SLL0310 PROTEIN"/>
    <property type="match status" value="1"/>
</dbReference>
<dbReference type="GeneID" id="66879714"/>
<dbReference type="GO" id="GO:0016747">
    <property type="term" value="F:acyltransferase activity, transferring groups other than amino-acyl groups"/>
    <property type="evidence" value="ECO:0007669"/>
    <property type="project" value="InterPro"/>
</dbReference>
<dbReference type="AlphaFoldDB" id="A0A085U662"/>
<evidence type="ECO:0000259" key="1">
    <source>
        <dbReference type="PROSITE" id="PS51186"/>
    </source>
</evidence>
<dbReference type="Gene3D" id="3.40.630.90">
    <property type="match status" value="1"/>
</dbReference>
<dbReference type="InterPro" id="IPR000182">
    <property type="entry name" value="GNAT_dom"/>
</dbReference>
<protein>
    <submittedName>
        <fullName evidence="3">Acetyltransferase (GNAT) family</fullName>
    </submittedName>
    <submittedName>
        <fullName evidence="2">GCN5-related N-acetyltransferase</fullName>
    </submittedName>
</protein>
<dbReference type="InterPro" id="IPR052729">
    <property type="entry name" value="Acyl/Acetyltrans_Enzymes"/>
</dbReference>
<gene>
    <name evidence="2" type="ORF">CSF007_10185</name>
    <name evidence="3" type="ORF">NCTC10476_00113</name>
</gene>
<accession>A0A085U662</accession>
<dbReference type="EMBL" id="UHJG01000001">
    <property type="protein sequence ID" value="SUP98578.1"/>
    <property type="molecule type" value="Genomic_DNA"/>
</dbReference>
<dbReference type="CDD" id="cd04301">
    <property type="entry name" value="NAT_SF"/>
    <property type="match status" value="1"/>
</dbReference>
<dbReference type="Gene3D" id="3.40.630.30">
    <property type="match status" value="1"/>
</dbReference>
<dbReference type="EMBL" id="LN681231">
    <property type="protein sequence ID" value="CEK27787.1"/>
    <property type="molecule type" value="Genomic_DNA"/>
</dbReference>
<evidence type="ECO:0000313" key="4">
    <source>
        <dbReference type="Proteomes" id="UP000255169"/>
    </source>
</evidence>
<dbReference type="SUPFAM" id="SSF55729">
    <property type="entry name" value="Acyl-CoA N-acyltransferases (Nat)"/>
    <property type="match status" value="1"/>
</dbReference>
<reference evidence="2" key="1">
    <citation type="journal article" date="2015" name="Genome Announc.">
        <title>Complete Genome Sequence of Yersinia ruckeri Strain CSF007-82, Etiologic Agent of Red Mouth Disease in Salmonid Fish.</title>
        <authorList>
            <person name="Nelson M.C."/>
            <person name="LaPatra S.E."/>
            <person name="Welch T.J."/>
            <person name="Graf J."/>
        </authorList>
    </citation>
    <scope>NUCLEOTIDE SEQUENCE</scope>
    <source>
        <strain evidence="2">CSF007-82</strain>
    </source>
</reference>
<dbReference type="PROSITE" id="PS51186">
    <property type="entry name" value="GNAT"/>
    <property type="match status" value="1"/>
</dbReference>
<dbReference type="Pfam" id="PF18014">
    <property type="entry name" value="Acetyltransf_18"/>
    <property type="match status" value="1"/>
</dbReference>
<proteinExistence type="predicted"/>
<reference evidence="3 4" key="2">
    <citation type="submission" date="2018-06" db="EMBL/GenBank/DDBJ databases">
        <authorList>
            <consortium name="Pathogen Informatics"/>
            <person name="Doyle S."/>
        </authorList>
    </citation>
    <scope>NUCLEOTIDE SEQUENCE [LARGE SCALE GENOMIC DNA]</scope>
    <source>
        <strain evidence="3 4">NCTC10476</strain>
    </source>
</reference>
<dbReference type="Pfam" id="PF00583">
    <property type="entry name" value="Acetyltransf_1"/>
    <property type="match status" value="1"/>
</dbReference>
<keyword evidence="4" id="KW-1185">Reference proteome</keyword>
<dbReference type="InterPro" id="IPR016181">
    <property type="entry name" value="Acyl_CoA_acyltransferase"/>
</dbReference>
<dbReference type="PATRIC" id="fig|29486.44.peg.2065"/>
<dbReference type="InterPro" id="IPR041496">
    <property type="entry name" value="YitH/HolE_GNAT"/>
</dbReference>
<organism evidence="2">
    <name type="scientific">Yersinia ruckeri</name>
    <dbReference type="NCBI Taxonomy" id="29486"/>
    <lineage>
        <taxon>Bacteria</taxon>
        <taxon>Pseudomonadati</taxon>
        <taxon>Pseudomonadota</taxon>
        <taxon>Gammaproteobacteria</taxon>
        <taxon>Enterobacterales</taxon>
        <taxon>Yersiniaceae</taxon>
        <taxon>Yersinia</taxon>
    </lineage>
</organism>
<dbReference type="RefSeq" id="WP_102778894.1">
    <property type="nucleotide sequence ID" value="NZ_CABIHR010000025.1"/>
</dbReference>
<dbReference type="Proteomes" id="UP000255169">
    <property type="component" value="Unassembled WGS sequence"/>
</dbReference>
<sequence>MKNVVKSTDKAFSVHLATPAEWQSAVEMARNEHWDLGHGDDRIFLNVDKNGFFIGRTEGRIVASISIVNFDPGYAHLGHYIVTPEYRGKGLGLELWTAAIEHAGERCIGLDGMPMQEENYKKWGFRTHYHTYRIQGRASGIAIKADNISEVSSHHLSAIADFDTSFSGCNRASLLSSWFTADNRQGFVVTEGASVKGVIALRPSDEGYRIGPFYAPDENHAIALLQTALGALPKNALVTLDVPEQAGATLDVLKVAGFSPLFHTCRMYRGTPPVSYQKGNNAVASLELG</sequence>
<dbReference type="PANTHER" id="PTHR47237">
    <property type="entry name" value="SLL0310 PROTEIN"/>
    <property type="match status" value="1"/>
</dbReference>
<feature type="domain" description="N-acetyltransferase" evidence="1">
    <location>
        <begin position="12"/>
        <end position="146"/>
    </location>
</feature>
<dbReference type="STRING" id="29486.UGYR_03070"/>
<evidence type="ECO:0000313" key="3">
    <source>
        <dbReference type="EMBL" id="SUP98578.1"/>
    </source>
</evidence>
<evidence type="ECO:0000313" key="2">
    <source>
        <dbReference type="EMBL" id="CEK27787.1"/>
    </source>
</evidence>
<keyword evidence="2" id="KW-0808">Transferase</keyword>
<name>A0A085U662_YERRU</name>
<dbReference type="eggNOG" id="COG0454">
    <property type="taxonomic scope" value="Bacteria"/>
</dbReference>